<evidence type="ECO:0000313" key="2">
    <source>
        <dbReference type="EMBL" id="KTC87841.1"/>
    </source>
</evidence>
<sequence length="185" mass="20654">MLDLIPILTSSMAFQLILTTVILLSFYNYGKKIIFRFSPTIAMKNSVIERYPLNQIVGVIELSVVALCHVFFCLLLVALYKIDLVSIFRNTTFLTCLYGILIGIGSVGVSILLCSVGMKALEMIAPEKAPKSLDGWMAVANAGWIRHHKHTIKVLPFYLALLIITLQIGSEEVIFRVVLTHIFIP</sequence>
<evidence type="ECO:0000313" key="3">
    <source>
        <dbReference type="Proteomes" id="UP000054736"/>
    </source>
</evidence>
<organism evidence="2 3">
    <name type="scientific">Legionella drozanskii LLAP-1</name>
    <dbReference type="NCBI Taxonomy" id="1212489"/>
    <lineage>
        <taxon>Bacteria</taxon>
        <taxon>Pseudomonadati</taxon>
        <taxon>Pseudomonadota</taxon>
        <taxon>Gammaproteobacteria</taxon>
        <taxon>Legionellales</taxon>
        <taxon>Legionellaceae</taxon>
        <taxon>Legionella</taxon>
    </lineage>
</organism>
<dbReference type="RefSeq" id="WP_058495753.1">
    <property type="nucleotide sequence ID" value="NZ_CAAAIU010000002.1"/>
</dbReference>
<name>A0A0W0SWZ7_9GAMM</name>
<evidence type="ECO:0000256" key="1">
    <source>
        <dbReference type="SAM" id="Phobius"/>
    </source>
</evidence>
<comment type="caution">
    <text evidence="2">The sequence shown here is derived from an EMBL/GenBank/DDBJ whole genome shotgun (WGS) entry which is preliminary data.</text>
</comment>
<proteinExistence type="predicted"/>
<feature type="transmembrane region" description="Helical" evidence="1">
    <location>
        <begin position="92"/>
        <end position="114"/>
    </location>
</feature>
<dbReference type="EMBL" id="LNXY01000020">
    <property type="protein sequence ID" value="KTC87841.1"/>
    <property type="molecule type" value="Genomic_DNA"/>
</dbReference>
<accession>A0A0W0SWZ7</accession>
<dbReference type="AlphaFoldDB" id="A0A0W0SWZ7"/>
<dbReference type="PATRIC" id="fig|1212489.4.peg.1546"/>
<feature type="transmembrane region" description="Helical" evidence="1">
    <location>
        <begin position="12"/>
        <end position="30"/>
    </location>
</feature>
<keyword evidence="1" id="KW-0812">Transmembrane</keyword>
<dbReference type="OrthoDB" id="5194307at2"/>
<protein>
    <recommendedName>
        <fullName evidence="4">CAAX amino terminal protease self-immunity</fullName>
    </recommendedName>
</protein>
<evidence type="ECO:0008006" key="4">
    <source>
        <dbReference type="Google" id="ProtNLM"/>
    </source>
</evidence>
<keyword evidence="1" id="KW-0472">Membrane</keyword>
<keyword evidence="3" id="KW-1185">Reference proteome</keyword>
<reference evidence="2 3" key="1">
    <citation type="submission" date="2015-11" db="EMBL/GenBank/DDBJ databases">
        <title>Genomic analysis of 38 Legionella species identifies large and diverse effector repertoires.</title>
        <authorList>
            <person name="Burstein D."/>
            <person name="Amaro F."/>
            <person name="Zusman T."/>
            <person name="Lifshitz Z."/>
            <person name="Cohen O."/>
            <person name="Gilbert J.A."/>
            <person name="Pupko T."/>
            <person name="Shuman H.A."/>
            <person name="Segal G."/>
        </authorList>
    </citation>
    <scope>NUCLEOTIDE SEQUENCE [LARGE SCALE GENOMIC DNA]</scope>
    <source>
        <strain evidence="2 3">ATCC 700990</strain>
    </source>
</reference>
<feature type="transmembrane region" description="Helical" evidence="1">
    <location>
        <begin position="51"/>
        <end position="80"/>
    </location>
</feature>
<feature type="transmembrane region" description="Helical" evidence="1">
    <location>
        <begin position="155"/>
        <end position="184"/>
    </location>
</feature>
<gene>
    <name evidence="2" type="ORF">Ldro_1460</name>
</gene>
<keyword evidence="1" id="KW-1133">Transmembrane helix</keyword>
<dbReference type="Proteomes" id="UP000054736">
    <property type="component" value="Unassembled WGS sequence"/>
</dbReference>